<reference evidence="3 4" key="1">
    <citation type="journal article" date="2011" name="EMBO J.">
        <title>Structural diversity of bacterial flagellar motors.</title>
        <authorList>
            <person name="Chen S."/>
            <person name="Beeby M."/>
            <person name="Murphy G.E."/>
            <person name="Leadbetter J.R."/>
            <person name="Hendrixson D.R."/>
            <person name="Briegel A."/>
            <person name="Li Z."/>
            <person name="Shi J."/>
            <person name="Tocheva E.I."/>
            <person name="Muller A."/>
            <person name="Dobro M.J."/>
            <person name="Jensen G.J."/>
        </authorList>
    </citation>
    <scope>NUCLEOTIDE SEQUENCE [LARGE SCALE GENOMIC DNA]</scope>
    <source>
        <strain evidence="3 4">DSM 6540</strain>
    </source>
</reference>
<dbReference type="SUPFAM" id="SSF52518">
    <property type="entry name" value="Thiamin diphosphate-binding fold (THDP-binding)"/>
    <property type="match status" value="1"/>
</dbReference>
<dbReference type="Proteomes" id="UP000003240">
    <property type="component" value="Unassembled WGS sequence"/>
</dbReference>
<dbReference type="eggNOG" id="COG1013">
    <property type="taxonomic scope" value="Bacteria"/>
</dbReference>
<dbReference type="GO" id="GO:0045333">
    <property type="term" value="P:cellular respiration"/>
    <property type="evidence" value="ECO:0007669"/>
    <property type="project" value="UniProtKB-ARBA"/>
</dbReference>
<evidence type="ECO:0000256" key="1">
    <source>
        <dbReference type="ARBA" id="ARBA00023002"/>
    </source>
</evidence>
<dbReference type="OrthoDB" id="9775140at2"/>
<accession>F7NMW6</accession>
<dbReference type="InterPro" id="IPR011766">
    <property type="entry name" value="TPP_enzyme_TPP-bd"/>
</dbReference>
<proteinExistence type="predicted"/>
<gene>
    <name evidence="3" type="ORF">ALO_17246</name>
</gene>
<dbReference type="Gene3D" id="3.40.50.970">
    <property type="match status" value="1"/>
</dbReference>
<sequence>MKTIYSRPDVFTEAVTTYCGGCGHGLINKLMAELIDELQLRERGILVWPIGCSVYADKYYRMDAICALHGRAPALATGIKRALPDKFVLVYQGDGDLVSEGMSEIMHAAVRGENFTVIFVNNAIYGMTGGQMAPTTLLGQVTSTSPHGRSAATSGYPVNMAEIMARMPGVCYSERVTVNNPQRIAAAKKAMRRAFTLQFENKGLSFVEVLSPCPTGWGKKPVDALAWVDEQMIDIYPLGVFKTPQEVTVK</sequence>
<evidence type="ECO:0000313" key="3">
    <source>
        <dbReference type="EMBL" id="EGO62610.1"/>
    </source>
</evidence>
<organism evidence="3 4">
    <name type="scientific">Acetonema longum DSM 6540</name>
    <dbReference type="NCBI Taxonomy" id="1009370"/>
    <lineage>
        <taxon>Bacteria</taxon>
        <taxon>Bacillati</taxon>
        <taxon>Bacillota</taxon>
        <taxon>Negativicutes</taxon>
        <taxon>Acetonemataceae</taxon>
        <taxon>Acetonema</taxon>
    </lineage>
</organism>
<dbReference type="Pfam" id="PF02775">
    <property type="entry name" value="TPP_enzyme_C"/>
    <property type="match status" value="1"/>
</dbReference>
<dbReference type="GO" id="GO:0030976">
    <property type="term" value="F:thiamine pyrophosphate binding"/>
    <property type="evidence" value="ECO:0007669"/>
    <property type="project" value="InterPro"/>
</dbReference>
<dbReference type="EMBL" id="AFGF01000193">
    <property type="protein sequence ID" value="EGO62610.1"/>
    <property type="molecule type" value="Genomic_DNA"/>
</dbReference>
<dbReference type="RefSeq" id="WP_004098092.1">
    <property type="nucleotide sequence ID" value="NZ_AFGF01000193.1"/>
</dbReference>
<dbReference type="PANTHER" id="PTHR48084:SF3">
    <property type="entry name" value="SUBUNIT OF PYRUVATE:FLAVODOXIN OXIDOREDUCTASE"/>
    <property type="match status" value="1"/>
</dbReference>
<dbReference type="AlphaFoldDB" id="F7NMW6"/>
<dbReference type="InterPro" id="IPR029061">
    <property type="entry name" value="THDP-binding"/>
</dbReference>
<feature type="domain" description="Thiamine pyrophosphate enzyme TPP-binding" evidence="2">
    <location>
        <begin position="57"/>
        <end position="209"/>
    </location>
</feature>
<protein>
    <submittedName>
        <fullName evidence="3">Thiamine pyrophosphate tpp-binding domain-containing protein</fullName>
    </submittedName>
</protein>
<comment type="caution">
    <text evidence="3">The sequence shown here is derived from an EMBL/GenBank/DDBJ whole genome shotgun (WGS) entry which is preliminary data.</text>
</comment>
<dbReference type="STRING" id="1009370.ALO_17246"/>
<evidence type="ECO:0000259" key="2">
    <source>
        <dbReference type="Pfam" id="PF02775"/>
    </source>
</evidence>
<dbReference type="PANTHER" id="PTHR48084">
    <property type="entry name" value="2-OXOGLUTARATE OXIDOREDUCTASE SUBUNIT KORB-RELATED"/>
    <property type="match status" value="1"/>
</dbReference>
<name>F7NMW6_9FIRM</name>
<dbReference type="GO" id="GO:0016625">
    <property type="term" value="F:oxidoreductase activity, acting on the aldehyde or oxo group of donors, iron-sulfur protein as acceptor"/>
    <property type="evidence" value="ECO:0007669"/>
    <property type="project" value="UniProtKB-ARBA"/>
</dbReference>
<keyword evidence="4" id="KW-1185">Reference proteome</keyword>
<evidence type="ECO:0000313" key="4">
    <source>
        <dbReference type="Proteomes" id="UP000003240"/>
    </source>
</evidence>
<dbReference type="InterPro" id="IPR051457">
    <property type="entry name" value="2-oxoacid:Fd_oxidoreductase"/>
</dbReference>
<keyword evidence="1" id="KW-0560">Oxidoreductase</keyword>